<dbReference type="PANTHER" id="PTHR33735">
    <property type="entry name" value="EXPRESSED PROTEIN"/>
    <property type="match status" value="1"/>
</dbReference>
<name>A0ABD3UBM6_9LAMI</name>
<evidence type="ECO:0000256" key="1">
    <source>
        <dbReference type="SAM" id="MobiDB-lite"/>
    </source>
</evidence>
<proteinExistence type="predicted"/>
<dbReference type="Proteomes" id="UP001634393">
    <property type="component" value="Unassembled WGS sequence"/>
</dbReference>
<dbReference type="EMBL" id="JBJXBP010000002">
    <property type="protein sequence ID" value="KAL3845553.1"/>
    <property type="molecule type" value="Genomic_DNA"/>
</dbReference>
<dbReference type="PANTHER" id="PTHR33735:SF26">
    <property type="entry name" value="PTERIN-BINDING DOMAIN-CONTAINING PROTEIN"/>
    <property type="match status" value="1"/>
</dbReference>
<reference evidence="2 3" key="1">
    <citation type="submission" date="2024-12" db="EMBL/GenBank/DDBJ databases">
        <title>The unique morphological basis and parallel evolutionary history of personate flowers in Penstemon.</title>
        <authorList>
            <person name="Depatie T.H."/>
            <person name="Wessinger C.A."/>
        </authorList>
    </citation>
    <scope>NUCLEOTIDE SEQUENCE [LARGE SCALE GENOMIC DNA]</scope>
    <source>
        <strain evidence="2">WTNN_2</strain>
        <tissue evidence="2">Leaf</tissue>
    </source>
</reference>
<comment type="caution">
    <text evidence="2">The sequence shown here is derived from an EMBL/GenBank/DDBJ whole genome shotgun (WGS) entry which is preliminary data.</text>
</comment>
<gene>
    <name evidence="2" type="ORF">ACJIZ3_002956</name>
</gene>
<dbReference type="AlphaFoldDB" id="A0ABD3UBM6"/>
<protein>
    <submittedName>
        <fullName evidence="2">Uncharacterized protein</fullName>
    </submittedName>
</protein>
<organism evidence="2 3">
    <name type="scientific">Penstemon smallii</name>
    <dbReference type="NCBI Taxonomy" id="265156"/>
    <lineage>
        <taxon>Eukaryota</taxon>
        <taxon>Viridiplantae</taxon>
        <taxon>Streptophyta</taxon>
        <taxon>Embryophyta</taxon>
        <taxon>Tracheophyta</taxon>
        <taxon>Spermatophyta</taxon>
        <taxon>Magnoliopsida</taxon>
        <taxon>eudicotyledons</taxon>
        <taxon>Gunneridae</taxon>
        <taxon>Pentapetalae</taxon>
        <taxon>asterids</taxon>
        <taxon>lamiids</taxon>
        <taxon>Lamiales</taxon>
        <taxon>Plantaginaceae</taxon>
        <taxon>Cheloneae</taxon>
        <taxon>Penstemon</taxon>
    </lineage>
</organism>
<feature type="region of interest" description="Disordered" evidence="1">
    <location>
        <begin position="195"/>
        <end position="228"/>
    </location>
</feature>
<sequence>MANSIVVGHKLSAGHLHMMKPCSRFSWNPISQFKDEIWRSNKTLIVQQYCVTKIKRKSFAVYASGGVPGAPLPSAPPPSSSIKSWIVGFVVSIILPFFTHKWGPLWILKNRIDIAVQRVEDIVEAVEKVAEEVDKIAENMADDLPEGKLKNLVEFVEDMAEKTAKTADSLDNIIDKVQEAEDQVENIVESIAKEAKNSPKQAKAVAEPHPVRAGAIAPRNSLKKKLDE</sequence>
<accession>A0ABD3UBM6</accession>
<keyword evidence="3" id="KW-1185">Reference proteome</keyword>
<evidence type="ECO:0000313" key="3">
    <source>
        <dbReference type="Proteomes" id="UP001634393"/>
    </source>
</evidence>
<evidence type="ECO:0000313" key="2">
    <source>
        <dbReference type="EMBL" id="KAL3845553.1"/>
    </source>
</evidence>